<dbReference type="Pfam" id="PF20153">
    <property type="entry name" value="DUF6535"/>
    <property type="match status" value="1"/>
</dbReference>
<feature type="transmembrane region" description="Helical" evidence="2">
    <location>
        <begin position="119"/>
        <end position="140"/>
    </location>
</feature>
<keyword evidence="2" id="KW-1133">Transmembrane helix</keyword>
<keyword evidence="2" id="KW-0812">Transmembrane</keyword>
<protein>
    <recommendedName>
        <fullName evidence="3">DUF6535 domain-containing protein</fullName>
    </recommendedName>
</protein>
<evidence type="ECO:0000313" key="4">
    <source>
        <dbReference type="EMBL" id="KAL0059444.1"/>
    </source>
</evidence>
<dbReference type="InterPro" id="IPR045338">
    <property type="entry name" value="DUF6535"/>
</dbReference>
<feature type="compositionally biased region" description="Basic and acidic residues" evidence="1">
    <location>
        <begin position="769"/>
        <end position="784"/>
    </location>
</feature>
<comment type="caution">
    <text evidence="4">The sequence shown here is derived from an EMBL/GenBank/DDBJ whole genome shotgun (WGS) entry which is preliminary data.</text>
</comment>
<gene>
    <name evidence="4" type="ORF">AAF712_013788</name>
</gene>
<feature type="transmembrane region" description="Helical" evidence="2">
    <location>
        <begin position="59"/>
        <end position="81"/>
    </location>
</feature>
<evidence type="ECO:0000313" key="5">
    <source>
        <dbReference type="Proteomes" id="UP001437256"/>
    </source>
</evidence>
<evidence type="ECO:0000259" key="3">
    <source>
        <dbReference type="Pfam" id="PF20153"/>
    </source>
</evidence>
<dbReference type="Proteomes" id="UP001437256">
    <property type="component" value="Unassembled WGS sequence"/>
</dbReference>
<proteinExistence type="predicted"/>
<feature type="transmembrane region" description="Helical" evidence="2">
    <location>
        <begin position="146"/>
        <end position="166"/>
    </location>
</feature>
<keyword evidence="2" id="KW-0472">Membrane</keyword>
<reference evidence="4 5" key="1">
    <citation type="submission" date="2024-05" db="EMBL/GenBank/DDBJ databases">
        <title>A draft genome resource for the thread blight pathogen Marasmius tenuissimus strain MS-2.</title>
        <authorList>
            <person name="Yulfo-Soto G.E."/>
            <person name="Baruah I.K."/>
            <person name="Amoako-Attah I."/>
            <person name="Bukari Y."/>
            <person name="Meinhardt L.W."/>
            <person name="Bailey B.A."/>
            <person name="Cohen S.P."/>
        </authorList>
    </citation>
    <scope>NUCLEOTIDE SEQUENCE [LARGE SCALE GENOMIC DNA]</scope>
    <source>
        <strain evidence="4 5">MS-2</strain>
    </source>
</reference>
<keyword evidence="5" id="KW-1185">Reference proteome</keyword>
<accession>A0ABR2ZES4</accession>
<feature type="compositionally biased region" description="Basic and acidic residues" evidence="1">
    <location>
        <begin position="734"/>
        <end position="747"/>
    </location>
</feature>
<feature type="region of interest" description="Disordered" evidence="1">
    <location>
        <begin position="697"/>
        <end position="792"/>
    </location>
</feature>
<evidence type="ECO:0000256" key="1">
    <source>
        <dbReference type="SAM" id="MobiDB-lite"/>
    </source>
</evidence>
<name>A0ABR2ZES4_9AGAR</name>
<sequence>MFSVVTAFTTESYQWLSENPEDTTVALLKEISQQMRNGTSPNPPATFEVLASDVRINTLWFLSLIIALVDALFGLLCKQWLREHRRPVRTRTPKEALALRWLRNKSLAKWHVTTIRTSLPILLELALFLFLAGLVELLWTRHLVPFAFAFTIVGLAGLFYIGTTIIPSIEIIRQALQVTPKLWEMSFEWCTDSPVDFITALPPMEFVCSYKSPQAWAAFRISRALFRTMYQPLSRYLSRRIGPVFGRTEWCNSYMESLTTLSSILSEMSGWPSVDLEAMQRTKIAVAPPFHELYAFQSLVAELRDTPVMIPHLQNVLETFPLDLVMPAILNQWFFIPDREWTVEDIGAVLRKHDALDPPYTTLSIRPVYGRSVAPWALFNQLLHYNHVLRNLAMVHRKKYPDLVRVLEGLCHRLIEENPYGASFPVPFHLADNLLKDRETFELGMGIWDCYKNMEIAVRGSENNLWWHTLADDTARYIVTSFLPNDCSHTTATANSPLFFRTPAGCDHLSQMHGTALRMHWDTLYGPSNHAYRWMEAIDIARHAHGLPEDHLEHLPGCFPVPFSKLEKLLSKISSIDRDTDLGYLDSFRENWDKVSEGDRGHLVQILSQHINNNNLRSDTESDTHPGSKHSPLIMSPAGLNLVSFVNDQLVEDSLDFLFDTSDLHTAWQTVLKHVLDAHPELPSDYFMLRSPRSGDYLNTKAPDDGDSAVTPRDTRDRNMASSKSHFVPPAPKSGEDEGAPVREYKRTVITAGEGLSGEGLTAGNLSRKSRDEDLKDTGEKKVGGPDADDNV</sequence>
<dbReference type="EMBL" id="JBBXMP010000226">
    <property type="protein sequence ID" value="KAL0059444.1"/>
    <property type="molecule type" value="Genomic_DNA"/>
</dbReference>
<organism evidence="4 5">
    <name type="scientific">Marasmius tenuissimus</name>
    <dbReference type="NCBI Taxonomy" id="585030"/>
    <lineage>
        <taxon>Eukaryota</taxon>
        <taxon>Fungi</taxon>
        <taxon>Dikarya</taxon>
        <taxon>Basidiomycota</taxon>
        <taxon>Agaricomycotina</taxon>
        <taxon>Agaricomycetes</taxon>
        <taxon>Agaricomycetidae</taxon>
        <taxon>Agaricales</taxon>
        <taxon>Marasmiineae</taxon>
        <taxon>Marasmiaceae</taxon>
        <taxon>Marasmius</taxon>
    </lineage>
</organism>
<evidence type="ECO:0000256" key="2">
    <source>
        <dbReference type="SAM" id="Phobius"/>
    </source>
</evidence>
<feature type="domain" description="DUF6535" evidence="3">
    <location>
        <begin position="3"/>
        <end position="140"/>
    </location>
</feature>